<keyword evidence="2" id="KW-0732">Signal</keyword>
<accession>A0AAE0FD65</accession>
<evidence type="ECO:0000313" key="4">
    <source>
        <dbReference type="Proteomes" id="UP001190700"/>
    </source>
</evidence>
<protein>
    <submittedName>
        <fullName evidence="3">Uncharacterized protein</fullName>
    </submittedName>
</protein>
<sequence length="154" mass="16674">AIQAAPMLLLALLALMSHLITTGPEGEQPASAPPPKRPAQEEHDSGPHAAPGSAGAGEDEGAEGRTGAHVMELDAQNYSQCGRGSGYLVTLLLGVHEEEEDEEEADQVQVVDSERALDALKAAAREFARERRLTFTFLDVSKQVRSWCWTRRWG</sequence>
<evidence type="ECO:0000313" key="3">
    <source>
        <dbReference type="EMBL" id="KAK3257500.1"/>
    </source>
</evidence>
<feature type="signal peptide" evidence="2">
    <location>
        <begin position="1"/>
        <end position="22"/>
    </location>
</feature>
<evidence type="ECO:0000256" key="1">
    <source>
        <dbReference type="SAM" id="MobiDB-lite"/>
    </source>
</evidence>
<feature type="chain" id="PRO_5042098304" evidence="2">
    <location>
        <begin position="23"/>
        <end position="154"/>
    </location>
</feature>
<name>A0AAE0FD65_9CHLO</name>
<dbReference type="AlphaFoldDB" id="A0AAE0FD65"/>
<keyword evidence="4" id="KW-1185">Reference proteome</keyword>
<dbReference type="Proteomes" id="UP001190700">
    <property type="component" value="Unassembled WGS sequence"/>
</dbReference>
<proteinExistence type="predicted"/>
<comment type="caution">
    <text evidence="3">The sequence shown here is derived from an EMBL/GenBank/DDBJ whole genome shotgun (WGS) entry which is preliminary data.</text>
</comment>
<feature type="non-terminal residue" evidence="3">
    <location>
        <position position="1"/>
    </location>
</feature>
<organism evidence="3 4">
    <name type="scientific">Cymbomonas tetramitiformis</name>
    <dbReference type="NCBI Taxonomy" id="36881"/>
    <lineage>
        <taxon>Eukaryota</taxon>
        <taxon>Viridiplantae</taxon>
        <taxon>Chlorophyta</taxon>
        <taxon>Pyramimonadophyceae</taxon>
        <taxon>Pyramimonadales</taxon>
        <taxon>Pyramimonadaceae</taxon>
        <taxon>Cymbomonas</taxon>
    </lineage>
</organism>
<dbReference type="EMBL" id="LGRX02020432">
    <property type="protein sequence ID" value="KAK3257500.1"/>
    <property type="molecule type" value="Genomic_DNA"/>
</dbReference>
<feature type="region of interest" description="Disordered" evidence="1">
    <location>
        <begin position="23"/>
        <end position="69"/>
    </location>
</feature>
<gene>
    <name evidence="3" type="ORF">CYMTET_33416</name>
</gene>
<evidence type="ECO:0000256" key="2">
    <source>
        <dbReference type="SAM" id="SignalP"/>
    </source>
</evidence>
<reference evidence="3 4" key="1">
    <citation type="journal article" date="2015" name="Genome Biol. Evol.">
        <title>Comparative Genomics of a Bacterivorous Green Alga Reveals Evolutionary Causalities and Consequences of Phago-Mixotrophic Mode of Nutrition.</title>
        <authorList>
            <person name="Burns J.A."/>
            <person name="Paasch A."/>
            <person name="Narechania A."/>
            <person name="Kim E."/>
        </authorList>
    </citation>
    <scope>NUCLEOTIDE SEQUENCE [LARGE SCALE GENOMIC DNA]</scope>
    <source>
        <strain evidence="3 4">PLY_AMNH</strain>
    </source>
</reference>